<gene>
    <name evidence="2" type="ORF">GCM10010185_37650</name>
</gene>
<dbReference type="AlphaFoldDB" id="A0A918AMM3"/>
<evidence type="ECO:0000313" key="2">
    <source>
        <dbReference type="EMBL" id="GGP61545.1"/>
    </source>
</evidence>
<feature type="region of interest" description="Disordered" evidence="1">
    <location>
        <begin position="136"/>
        <end position="200"/>
    </location>
</feature>
<dbReference type="Proteomes" id="UP000639606">
    <property type="component" value="Unassembled WGS sequence"/>
</dbReference>
<evidence type="ECO:0000313" key="3">
    <source>
        <dbReference type="Proteomes" id="UP000639606"/>
    </source>
</evidence>
<sequence>MFTPDPIQRPAGPPASTTPTRDYLSSQPPGVDQHYAVLPRSLVEAMPLPWQQQMAHLLAEFHRSYAHLRWPVYRVVPSRRERLVDLDEDQLAEVGAIAEIDSDGELVYRDRYGKRIEDPENRVVLVSCLDPIPAEFANATQNTPPRGFPPQGHPQPGPHPGSHPGPHPGPYQGPPSGPLPVPPQAPPQVPAQAPRKKWKW</sequence>
<comment type="caution">
    <text evidence="2">The sequence shown here is derived from an EMBL/GenBank/DDBJ whole genome shotgun (WGS) entry which is preliminary data.</text>
</comment>
<dbReference type="RefSeq" id="WP_229795876.1">
    <property type="nucleotide sequence ID" value="NZ_BMRG01000006.1"/>
</dbReference>
<accession>A0A918AMM3</accession>
<feature type="region of interest" description="Disordered" evidence="1">
    <location>
        <begin position="1"/>
        <end position="30"/>
    </location>
</feature>
<proteinExistence type="predicted"/>
<protein>
    <submittedName>
        <fullName evidence="2">Uncharacterized protein</fullName>
    </submittedName>
</protein>
<evidence type="ECO:0000256" key="1">
    <source>
        <dbReference type="SAM" id="MobiDB-lite"/>
    </source>
</evidence>
<name>A0A918AMM3_9PSEU</name>
<reference evidence="2" key="2">
    <citation type="submission" date="2020-09" db="EMBL/GenBank/DDBJ databases">
        <authorList>
            <person name="Sun Q."/>
            <person name="Ohkuma M."/>
        </authorList>
    </citation>
    <scope>NUCLEOTIDE SEQUENCE</scope>
    <source>
        <strain evidence="2">JCM 3313</strain>
    </source>
</reference>
<dbReference type="EMBL" id="BMRG01000006">
    <property type="protein sequence ID" value="GGP61545.1"/>
    <property type="molecule type" value="Genomic_DNA"/>
</dbReference>
<keyword evidence="3" id="KW-1185">Reference proteome</keyword>
<reference evidence="2" key="1">
    <citation type="journal article" date="2014" name="Int. J. Syst. Evol. Microbiol.">
        <title>Complete genome sequence of Corynebacterium casei LMG S-19264T (=DSM 44701T), isolated from a smear-ripened cheese.</title>
        <authorList>
            <consortium name="US DOE Joint Genome Institute (JGI-PGF)"/>
            <person name="Walter F."/>
            <person name="Albersmeier A."/>
            <person name="Kalinowski J."/>
            <person name="Ruckert C."/>
        </authorList>
    </citation>
    <scope>NUCLEOTIDE SEQUENCE</scope>
    <source>
        <strain evidence="2">JCM 3313</strain>
    </source>
</reference>
<feature type="compositionally biased region" description="Polar residues" evidence="1">
    <location>
        <begin position="15"/>
        <end position="28"/>
    </location>
</feature>
<feature type="compositionally biased region" description="Pro residues" evidence="1">
    <location>
        <begin position="146"/>
        <end position="189"/>
    </location>
</feature>
<organism evidence="2 3">
    <name type="scientific">Saccharothrix coeruleofusca</name>
    <dbReference type="NCBI Taxonomy" id="33919"/>
    <lineage>
        <taxon>Bacteria</taxon>
        <taxon>Bacillati</taxon>
        <taxon>Actinomycetota</taxon>
        <taxon>Actinomycetes</taxon>
        <taxon>Pseudonocardiales</taxon>
        <taxon>Pseudonocardiaceae</taxon>
        <taxon>Saccharothrix</taxon>
    </lineage>
</organism>